<proteinExistence type="predicted"/>
<accession>A0A072PAH6</accession>
<sequence length="281" mass="31774">MASAFHRCQHCGYETDLSNNMAAFEDNPHCRQCGLSASEGDSKMQDDLINMMTRNLQLSPIRHQQDMSMPSTPQVIPQAAPITYITQHYHHSNHQAPPHDVPASSILEQLGINASALLPSQLQLFKNADAEQRQRLIELWQIAPPTYGNQMPPDSVGNWPQTSMEKEEEAARYRLHLSEQERLKNLSILPGPDFRGAEPYIVNGYDPLPNINGVTAPTEHGSGVLQEEQYRQSIDPAYSSREWWHMGDDEPMEHQYGMLQAYAFQVDYTAARRNDGDAEMS</sequence>
<dbReference type="EMBL" id="AMGV01000017">
    <property type="protein sequence ID" value="KEF52590.1"/>
    <property type="molecule type" value="Genomic_DNA"/>
</dbReference>
<dbReference type="HOGENOM" id="CLU_061001_1_0_1"/>
<organism evidence="1 2">
    <name type="scientific">Exophiala aquamarina CBS 119918</name>
    <dbReference type="NCBI Taxonomy" id="1182545"/>
    <lineage>
        <taxon>Eukaryota</taxon>
        <taxon>Fungi</taxon>
        <taxon>Dikarya</taxon>
        <taxon>Ascomycota</taxon>
        <taxon>Pezizomycotina</taxon>
        <taxon>Eurotiomycetes</taxon>
        <taxon>Chaetothyriomycetidae</taxon>
        <taxon>Chaetothyriales</taxon>
        <taxon>Herpotrichiellaceae</taxon>
        <taxon>Exophiala</taxon>
    </lineage>
</organism>
<reference evidence="1 2" key="1">
    <citation type="submission" date="2013-03" db="EMBL/GenBank/DDBJ databases">
        <title>The Genome Sequence of Exophiala aquamarina CBS 119918.</title>
        <authorList>
            <consortium name="The Broad Institute Genomics Platform"/>
            <person name="Cuomo C."/>
            <person name="de Hoog S."/>
            <person name="Gorbushina A."/>
            <person name="Walker B."/>
            <person name="Young S.K."/>
            <person name="Zeng Q."/>
            <person name="Gargeya S."/>
            <person name="Fitzgerald M."/>
            <person name="Haas B."/>
            <person name="Abouelleil A."/>
            <person name="Allen A.W."/>
            <person name="Alvarado L."/>
            <person name="Arachchi H.M."/>
            <person name="Berlin A.M."/>
            <person name="Chapman S.B."/>
            <person name="Gainer-Dewar J."/>
            <person name="Goldberg J."/>
            <person name="Griggs A."/>
            <person name="Gujja S."/>
            <person name="Hansen M."/>
            <person name="Howarth C."/>
            <person name="Imamovic A."/>
            <person name="Ireland A."/>
            <person name="Larimer J."/>
            <person name="McCowan C."/>
            <person name="Murphy C."/>
            <person name="Pearson M."/>
            <person name="Poon T.W."/>
            <person name="Priest M."/>
            <person name="Roberts A."/>
            <person name="Saif S."/>
            <person name="Shea T."/>
            <person name="Sisk P."/>
            <person name="Sykes S."/>
            <person name="Wortman J."/>
            <person name="Nusbaum C."/>
            <person name="Birren B."/>
        </authorList>
    </citation>
    <scope>NUCLEOTIDE SEQUENCE [LARGE SCALE GENOMIC DNA]</scope>
    <source>
        <strain evidence="1 2">CBS 119918</strain>
    </source>
</reference>
<dbReference type="STRING" id="1182545.A0A072PAH6"/>
<dbReference type="RefSeq" id="XP_013255180.1">
    <property type="nucleotide sequence ID" value="XM_013399726.1"/>
</dbReference>
<keyword evidence="2" id="KW-1185">Reference proteome</keyword>
<evidence type="ECO:0000313" key="2">
    <source>
        <dbReference type="Proteomes" id="UP000027920"/>
    </source>
</evidence>
<name>A0A072PAH6_9EURO</name>
<protein>
    <submittedName>
        <fullName evidence="1">Uncharacterized protein</fullName>
    </submittedName>
</protein>
<comment type="caution">
    <text evidence="1">The sequence shown here is derived from an EMBL/GenBank/DDBJ whole genome shotgun (WGS) entry which is preliminary data.</text>
</comment>
<dbReference type="OrthoDB" id="5357075at2759"/>
<evidence type="ECO:0000313" key="1">
    <source>
        <dbReference type="EMBL" id="KEF52590.1"/>
    </source>
</evidence>
<dbReference type="Proteomes" id="UP000027920">
    <property type="component" value="Unassembled WGS sequence"/>
</dbReference>
<dbReference type="VEuPathDB" id="FungiDB:A1O9_11433"/>
<gene>
    <name evidence="1" type="ORF">A1O9_11433</name>
</gene>
<dbReference type="AlphaFoldDB" id="A0A072PAH6"/>
<dbReference type="GeneID" id="25286331"/>